<evidence type="ECO:0000256" key="1">
    <source>
        <dbReference type="SAM" id="MobiDB-lite"/>
    </source>
</evidence>
<protein>
    <recommendedName>
        <fullName evidence="4">DUF2889 domain-containing protein</fullName>
    </recommendedName>
</protein>
<evidence type="ECO:0000313" key="3">
    <source>
        <dbReference type="Proteomes" id="UP000281594"/>
    </source>
</evidence>
<organism evidence="2 3">
    <name type="scientific">Streptomyces rapamycinicus (strain ATCC 29253 / DSM 41530 / NRRL 5491 / AYB-994)</name>
    <name type="common">Streptomyces hygroscopicus (strain ATCC 29253)</name>
    <dbReference type="NCBI Taxonomy" id="1343740"/>
    <lineage>
        <taxon>Bacteria</taxon>
        <taxon>Bacillati</taxon>
        <taxon>Actinomycetota</taxon>
        <taxon>Actinomycetes</taxon>
        <taxon>Kitasatosporales</taxon>
        <taxon>Streptomycetaceae</taxon>
        <taxon>Streptomyces</taxon>
        <taxon>Streptomyces violaceusniger group</taxon>
    </lineage>
</organism>
<dbReference type="RefSeq" id="WP_167525940.1">
    <property type="nucleotide sequence ID" value="NC_022785.1"/>
</dbReference>
<gene>
    <name evidence="2" type="ORF">D3C57_145230</name>
</gene>
<dbReference type="Proteomes" id="UP000281594">
    <property type="component" value="Unassembled WGS sequence"/>
</dbReference>
<evidence type="ECO:0000313" key="2">
    <source>
        <dbReference type="EMBL" id="RLV71891.1"/>
    </source>
</evidence>
<name>A0A3L8QX94_STRRN</name>
<dbReference type="Pfam" id="PF11136">
    <property type="entry name" value="DUF2889"/>
    <property type="match status" value="1"/>
</dbReference>
<comment type="caution">
    <text evidence="2">The sequence shown here is derived from an EMBL/GenBank/DDBJ whole genome shotgun (WGS) entry which is preliminary data.</text>
</comment>
<sequence>MTSPPRELHPRHGIHEPTRGSPARSPGSIRRTTTIDMLRPAGSDGPLVLAGRGRDLRTAADGTVSVVAEAACHAVVDFAGAWALEELTTEPFRPGLAALIGTRTSSGFRARLNECDPSLTAEHDLLHLLLDDFPVVTLVSGQAVNADRTDPVGSGGRSAFRENQCAGFATGGTIMVELRRGRKPPVVTGPEALPLTVANDPLAWHDTAELPPGAMRRARRTDVRTGRGATVDGLFRDSYVLPDGTETVIHEYLLSAVIDTSAATVVSCEAAPRVLPWVECPAAAASAGGLAGQPLSGLRRHVRENFGGTSTCTHLNDMLRGLADVPALLSALVTDGAASRVTDDTTGGRDSVCTIRN</sequence>
<dbReference type="EMBL" id="QYCY01000004">
    <property type="protein sequence ID" value="RLV71891.1"/>
    <property type="molecule type" value="Genomic_DNA"/>
</dbReference>
<feature type="region of interest" description="Disordered" evidence="1">
    <location>
        <begin position="1"/>
        <end position="29"/>
    </location>
</feature>
<reference evidence="2 3" key="1">
    <citation type="journal article" date="2018" name="J. Biol. Chem.">
        <title>Discovery of the actinoplanic acid pathway in Streptomyces rapamycinicus reveals a genetically conserved synergism with rapamycin.</title>
        <authorList>
            <person name="Mrak P."/>
            <person name="Krastel P."/>
            <person name="Pivk Lukancic P."/>
            <person name="Tao J."/>
            <person name="Pistorius D."/>
            <person name="Moore C.M."/>
        </authorList>
    </citation>
    <scope>NUCLEOTIDE SEQUENCE [LARGE SCALE GENOMIC DNA]</scope>
    <source>
        <strain evidence="2 3">NRRL 5491</strain>
    </source>
</reference>
<proteinExistence type="predicted"/>
<feature type="compositionally biased region" description="Basic and acidic residues" evidence="1">
    <location>
        <begin position="1"/>
        <end position="18"/>
    </location>
</feature>
<accession>A0A3L8QX94</accession>
<dbReference type="AlphaFoldDB" id="A0A3L8QX94"/>
<evidence type="ECO:0008006" key="4">
    <source>
        <dbReference type="Google" id="ProtNLM"/>
    </source>
</evidence>
<dbReference type="InterPro" id="IPR021312">
    <property type="entry name" value="DUF2889"/>
</dbReference>